<dbReference type="Pfam" id="PF00563">
    <property type="entry name" value="EAL"/>
    <property type="match status" value="1"/>
</dbReference>
<dbReference type="PANTHER" id="PTHR44757:SF2">
    <property type="entry name" value="BIOFILM ARCHITECTURE MAINTENANCE PROTEIN MBAA"/>
    <property type="match status" value="1"/>
</dbReference>
<dbReference type="AlphaFoldDB" id="A0A0F9W948"/>
<dbReference type="NCBIfam" id="TIGR00254">
    <property type="entry name" value="GGDEF"/>
    <property type="match status" value="1"/>
</dbReference>
<evidence type="ECO:0000259" key="1">
    <source>
        <dbReference type="PROSITE" id="PS50883"/>
    </source>
</evidence>
<feature type="domain" description="EAL" evidence="1">
    <location>
        <begin position="305"/>
        <end position="559"/>
    </location>
</feature>
<name>A0A0F9W948_9ZZZZ</name>
<protein>
    <submittedName>
        <fullName evidence="3">Uncharacterized protein</fullName>
    </submittedName>
</protein>
<reference evidence="3" key="1">
    <citation type="journal article" date="2015" name="Nature">
        <title>Complex archaea that bridge the gap between prokaryotes and eukaryotes.</title>
        <authorList>
            <person name="Spang A."/>
            <person name="Saw J.H."/>
            <person name="Jorgensen S.L."/>
            <person name="Zaremba-Niedzwiedzka K."/>
            <person name="Martijn J."/>
            <person name="Lind A.E."/>
            <person name="van Eijk R."/>
            <person name="Schleper C."/>
            <person name="Guy L."/>
            <person name="Ettema T.J."/>
        </authorList>
    </citation>
    <scope>NUCLEOTIDE SEQUENCE</scope>
</reference>
<evidence type="ECO:0000313" key="3">
    <source>
        <dbReference type="EMBL" id="KKO08803.1"/>
    </source>
</evidence>
<dbReference type="InterPro" id="IPR035919">
    <property type="entry name" value="EAL_sf"/>
</dbReference>
<dbReference type="PANTHER" id="PTHR44757">
    <property type="entry name" value="DIGUANYLATE CYCLASE DGCP"/>
    <property type="match status" value="1"/>
</dbReference>
<dbReference type="InterPro" id="IPR001633">
    <property type="entry name" value="EAL_dom"/>
</dbReference>
<gene>
    <name evidence="3" type="ORF">LCGC14_0039220</name>
</gene>
<dbReference type="SUPFAM" id="SSF141868">
    <property type="entry name" value="EAL domain-like"/>
    <property type="match status" value="1"/>
</dbReference>
<dbReference type="InterPro" id="IPR029787">
    <property type="entry name" value="Nucleotide_cyclase"/>
</dbReference>
<dbReference type="InterPro" id="IPR052155">
    <property type="entry name" value="Biofilm_reg_signaling"/>
</dbReference>
<dbReference type="PROSITE" id="PS50887">
    <property type="entry name" value="GGDEF"/>
    <property type="match status" value="1"/>
</dbReference>
<dbReference type="Gene3D" id="3.30.70.270">
    <property type="match status" value="1"/>
</dbReference>
<dbReference type="SMART" id="SM00052">
    <property type="entry name" value="EAL"/>
    <property type="match status" value="1"/>
</dbReference>
<dbReference type="SMART" id="SM00267">
    <property type="entry name" value="GGDEF"/>
    <property type="match status" value="1"/>
</dbReference>
<dbReference type="EMBL" id="LAZR01000008">
    <property type="protein sequence ID" value="KKO08803.1"/>
    <property type="molecule type" value="Genomic_DNA"/>
</dbReference>
<accession>A0A0F9W948</accession>
<dbReference type="Pfam" id="PF00990">
    <property type="entry name" value="GGDEF"/>
    <property type="match status" value="1"/>
</dbReference>
<dbReference type="InterPro" id="IPR043128">
    <property type="entry name" value="Rev_trsase/Diguanyl_cyclase"/>
</dbReference>
<dbReference type="InterPro" id="IPR000160">
    <property type="entry name" value="GGDEF_dom"/>
</dbReference>
<dbReference type="FunFam" id="3.20.20.450:FF:000001">
    <property type="entry name" value="Cyclic di-GMP phosphodiesterase yahA"/>
    <property type="match status" value="1"/>
</dbReference>
<dbReference type="CDD" id="cd01949">
    <property type="entry name" value="GGDEF"/>
    <property type="match status" value="1"/>
</dbReference>
<evidence type="ECO:0000259" key="2">
    <source>
        <dbReference type="PROSITE" id="PS50887"/>
    </source>
</evidence>
<proteinExistence type="predicted"/>
<feature type="domain" description="GGDEF" evidence="2">
    <location>
        <begin position="161"/>
        <end position="296"/>
    </location>
</feature>
<dbReference type="Gene3D" id="3.20.20.450">
    <property type="entry name" value="EAL domain"/>
    <property type="match status" value="1"/>
</dbReference>
<comment type="caution">
    <text evidence="3">The sequence shown here is derived from an EMBL/GenBank/DDBJ whole genome shotgun (WGS) entry which is preliminary data.</text>
</comment>
<organism evidence="3">
    <name type="scientific">marine sediment metagenome</name>
    <dbReference type="NCBI Taxonomy" id="412755"/>
    <lineage>
        <taxon>unclassified sequences</taxon>
        <taxon>metagenomes</taxon>
        <taxon>ecological metagenomes</taxon>
    </lineage>
</organism>
<dbReference type="PROSITE" id="PS50883">
    <property type="entry name" value="EAL"/>
    <property type="match status" value="1"/>
</dbReference>
<dbReference type="SUPFAM" id="SSF55073">
    <property type="entry name" value="Nucleotide cyclase"/>
    <property type="match status" value="1"/>
</dbReference>
<sequence>MRILLISEQDSDHSLVERLLHSITDIPSELVSCPADPHALAARDLGRFALMLWGTVSDVQIAARLLMELSRQHIALPLVVLTDKPAAGSDRHQASTKDFEVLSRDTLSAPLLRSALLHFGARRQQSGSMPARVPDPLTGLSNRQHLREQLATVLADKSEPACVALLLIDVDQFKKVNVSYGQGAGDALIQLIAERIQSCLAPTQRLARIGGNEFAVVFQNTVGSVEAEATLRTDAILQGMNKPFPLARHAVKMHVSMGLAIKDAGLMTVDTLFAHADMAMRVAKLDRGNTCKLYTRDMTDSAQKELKLESEIRRSLRKEDFVLHFQPRIDISRNRIVGVEALVRWQHPVRGLLQPGAFIRVAEESGLIVPLGYWVIHAACKYLNELSAKGYDHVQIAVNVAFKQFQDGNFVRTVANIIRKHDIAPGRLEFELTETTMMIEGSAVDQSLRQLSELGIAISLDDFGTGYSSFAHIQRLPISALKIDRSFVSGVQKNLDDATIVKAIINLAHSLNMEVIAEGAETVEQVDFLREHECDQVQGYFFSRPISYDDFIVLLALERERGFESVLSSAAAQS</sequence>
<dbReference type="CDD" id="cd01948">
    <property type="entry name" value="EAL"/>
    <property type="match status" value="1"/>
</dbReference>